<evidence type="ECO:0000256" key="10">
    <source>
        <dbReference type="RuleBase" id="RU361115"/>
    </source>
</evidence>
<keyword evidence="12" id="KW-1185">Reference proteome</keyword>
<feature type="transmembrane region" description="Helical" evidence="10">
    <location>
        <begin position="144"/>
        <end position="162"/>
    </location>
</feature>
<evidence type="ECO:0000256" key="6">
    <source>
        <dbReference type="ARBA" id="ARBA00022989"/>
    </source>
</evidence>
<accession>A0A9N9S952</accession>
<name>A0A9N9S952_PHACE</name>
<dbReference type="PANTHER" id="PTHR11157:SF113">
    <property type="entry name" value="ELONGATION OF VERY LONG CHAIN FATTY ACIDS PROTEIN"/>
    <property type="match status" value="1"/>
</dbReference>
<evidence type="ECO:0000313" key="12">
    <source>
        <dbReference type="Proteomes" id="UP001153737"/>
    </source>
</evidence>
<feature type="transmembrane region" description="Helical" evidence="10">
    <location>
        <begin position="206"/>
        <end position="223"/>
    </location>
</feature>
<evidence type="ECO:0000256" key="1">
    <source>
        <dbReference type="ARBA" id="ARBA00004141"/>
    </source>
</evidence>
<evidence type="ECO:0000256" key="7">
    <source>
        <dbReference type="ARBA" id="ARBA00023098"/>
    </source>
</evidence>
<keyword evidence="3 10" id="KW-0808">Transferase</keyword>
<comment type="catalytic activity">
    <reaction evidence="10">
        <text>a very-long-chain acyl-CoA + malonyl-CoA + H(+) = a very-long-chain 3-oxoacyl-CoA + CO2 + CoA</text>
        <dbReference type="Rhea" id="RHEA:32727"/>
        <dbReference type="ChEBI" id="CHEBI:15378"/>
        <dbReference type="ChEBI" id="CHEBI:16526"/>
        <dbReference type="ChEBI" id="CHEBI:57287"/>
        <dbReference type="ChEBI" id="CHEBI:57384"/>
        <dbReference type="ChEBI" id="CHEBI:90725"/>
        <dbReference type="ChEBI" id="CHEBI:90736"/>
        <dbReference type="EC" id="2.3.1.199"/>
    </reaction>
</comment>
<feature type="transmembrane region" description="Helical" evidence="10">
    <location>
        <begin position="109"/>
        <end position="132"/>
    </location>
</feature>
<dbReference type="GO" id="GO:0005789">
    <property type="term" value="C:endoplasmic reticulum membrane"/>
    <property type="evidence" value="ECO:0007669"/>
    <property type="project" value="TreeGrafter"/>
</dbReference>
<dbReference type="GO" id="GO:0009922">
    <property type="term" value="F:fatty acid elongase activity"/>
    <property type="evidence" value="ECO:0007669"/>
    <property type="project" value="UniProtKB-EC"/>
</dbReference>
<feature type="transmembrane region" description="Helical" evidence="10">
    <location>
        <begin position="68"/>
        <end position="89"/>
    </location>
</feature>
<keyword evidence="2 10" id="KW-0444">Lipid biosynthesis</keyword>
<dbReference type="GO" id="GO:0034626">
    <property type="term" value="P:fatty acid elongation, polyunsaturated fatty acid"/>
    <property type="evidence" value="ECO:0007669"/>
    <property type="project" value="TreeGrafter"/>
</dbReference>
<dbReference type="GO" id="GO:0019367">
    <property type="term" value="P:fatty acid elongation, saturated fatty acid"/>
    <property type="evidence" value="ECO:0007669"/>
    <property type="project" value="TreeGrafter"/>
</dbReference>
<evidence type="ECO:0000256" key="2">
    <source>
        <dbReference type="ARBA" id="ARBA00022516"/>
    </source>
</evidence>
<evidence type="ECO:0000256" key="9">
    <source>
        <dbReference type="ARBA" id="ARBA00023160"/>
    </source>
</evidence>
<organism evidence="11 12">
    <name type="scientific">Phaedon cochleariae</name>
    <name type="common">Mustard beetle</name>
    <dbReference type="NCBI Taxonomy" id="80249"/>
    <lineage>
        <taxon>Eukaryota</taxon>
        <taxon>Metazoa</taxon>
        <taxon>Ecdysozoa</taxon>
        <taxon>Arthropoda</taxon>
        <taxon>Hexapoda</taxon>
        <taxon>Insecta</taxon>
        <taxon>Pterygota</taxon>
        <taxon>Neoptera</taxon>
        <taxon>Endopterygota</taxon>
        <taxon>Coleoptera</taxon>
        <taxon>Polyphaga</taxon>
        <taxon>Cucujiformia</taxon>
        <taxon>Chrysomeloidea</taxon>
        <taxon>Chrysomelidae</taxon>
        <taxon>Chrysomelinae</taxon>
        <taxon>Chrysomelini</taxon>
        <taxon>Phaedon</taxon>
    </lineage>
</organism>
<dbReference type="EMBL" id="OU896707">
    <property type="protein sequence ID" value="CAG9813103.1"/>
    <property type="molecule type" value="Genomic_DNA"/>
</dbReference>
<evidence type="ECO:0000256" key="5">
    <source>
        <dbReference type="ARBA" id="ARBA00022832"/>
    </source>
</evidence>
<comment type="subcellular location">
    <subcellularLocation>
        <location evidence="1">Membrane</location>
        <topology evidence="1">Multi-pass membrane protein</topology>
    </subcellularLocation>
</comment>
<keyword evidence="8 10" id="KW-0472">Membrane</keyword>
<dbReference type="GO" id="GO:0030148">
    <property type="term" value="P:sphingolipid biosynthetic process"/>
    <property type="evidence" value="ECO:0007669"/>
    <property type="project" value="TreeGrafter"/>
</dbReference>
<feature type="transmembrane region" description="Helical" evidence="10">
    <location>
        <begin position="168"/>
        <end position="186"/>
    </location>
</feature>
<gene>
    <name evidence="11" type="ORF">PHAECO_LOCUS884</name>
</gene>
<sequence>MASLLEKIDTLIDESSDPRVRNWFLLGSPFPTLIIIALYLVTVMWILPAYMKDRKPFKLTKIIRIYNIFQIISCIVIIYKVFTAGWYQGEYSYTCAPIDYSDNPNAVKMVSAFYLVYFLKMVELIETVFFVLRKKFNQVSGLHLYHHASTFFLTYIGCKFIGGGMASMPIMVNSFIHVLMYTYYYLSSLGPGWQKALAPWKPKLTMAQMIQFVLLIMHALTALQPGCKVPRQFLLIYLPNVIVIFKMFADFYKKTYAKKSPVTEFAKNGVKKNGVQHSHKKSKTT</sequence>
<keyword evidence="5 10" id="KW-0276">Fatty acid metabolism</keyword>
<evidence type="ECO:0000256" key="3">
    <source>
        <dbReference type="ARBA" id="ARBA00022679"/>
    </source>
</evidence>
<evidence type="ECO:0000256" key="8">
    <source>
        <dbReference type="ARBA" id="ARBA00023136"/>
    </source>
</evidence>
<keyword evidence="9 10" id="KW-0275">Fatty acid biosynthesis</keyword>
<dbReference type="AlphaFoldDB" id="A0A9N9S952"/>
<evidence type="ECO:0000256" key="4">
    <source>
        <dbReference type="ARBA" id="ARBA00022692"/>
    </source>
</evidence>
<dbReference type="Pfam" id="PF01151">
    <property type="entry name" value="ELO"/>
    <property type="match status" value="1"/>
</dbReference>
<dbReference type="OrthoDB" id="434092at2759"/>
<keyword evidence="6 10" id="KW-1133">Transmembrane helix</keyword>
<dbReference type="Proteomes" id="UP001153737">
    <property type="component" value="Chromosome 1"/>
</dbReference>
<comment type="similarity">
    <text evidence="10">Belongs to the ELO family.</text>
</comment>
<dbReference type="InterPro" id="IPR002076">
    <property type="entry name" value="ELO_fam"/>
</dbReference>
<keyword evidence="7 10" id="KW-0443">Lipid metabolism</keyword>
<reference evidence="11" key="1">
    <citation type="submission" date="2022-01" db="EMBL/GenBank/DDBJ databases">
        <authorList>
            <person name="King R."/>
        </authorList>
    </citation>
    <scope>NUCLEOTIDE SEQUENCE</scope>
</reference>
<proteinExistence type="inferred from homology"/>
<feature type="transmembrane region" description="Helical" evidence="10">
    <location>
        <begin position="23"/>
        <end position="47"/>
    </location>
</feature>
<feature type="transmembrane region" description="Helical" evidence="10">
    <location>
        <begin position="229"/>
        <end position="249"/>
    </location>
</feature>
<protein>
    <recommendedName>
        <fullName evidence="10">Elongation of very long chain fatty acids protein</fullName>
        <ecNumber evidence="10">2.3.1.199</ecNumber>
    </recommendedName>
    <alternativeName>
        <fullName evidence="10">Very-long-chain 3-oxoacyl-CoA synthase</fullName>
    </alternativeName>
</protein>
<dbReference type="PANTHER" id="PTHR11157">
    <property type="entry name" value="FATTY ACID ACYL TRANSFERASE-RELATED"/>
    <property type="match status" value="1"/>
</dbReference>
<dbReference type="GO" id="GO:0042761">
    <property type="term" value="P:very long-chain fatty acid biosynthetic process"/>
    <property type="evidence" value="ECO:0007669"/>
    <property type="project" value="TreeGrafter"/>
</dbReference>
<dbReference type="EC" id="2.3.1.199" evidence="10"/>
<reference evidence="11" key="2">
    <citation type="submission" date="2022-10" db="EMBL/GenBank/DDBJ databases">
        <authorList>
            <consortium name="ENA_rothamsted_submissions"/>
            <consortium name="culmorum"/>
            <person name="King R."/>
        </authorList>
    </citation>
    <scope>NUCLEOTIDE SEQUENCE</scope>
</reference>
<keyword evidence="4 10" id="KW-0812">Transmembrane</keyword>
<evidence type="ECO:0000313" key="11">
    <source>
        <dbReference type="EMBL" id="CAG9813103.1"/>
    </source>
</evidence>
<dbReference type="GO" id="GO:0034625">
    <property type="term" value="P:fatty acid elongation, monounsaturated fatty acid"/>
    <property type="evidence" value="ECO:0007669"/>
    <property type="project" value="TreeGrafter"/>
</dbReference>